<accession>A0A4U1L2H3</accession>
<keyword evidence="2" id="KW-1185">Reference proteome</keyword>
<protein>
    <recommendedName>
        <fullName evidence="3">Alpha/beta hydrolase</fullName>
    </recommendedName>
</protein>
<dbReference type="Gene3D" id="3.40.50.1820">
    <property type="entry name" value="alpha/beta hydrolase"/>
    <property type="match status" value="1"/>
</dbReference>
<dbReference type="OrthoDB" id="7469780at2"/>
<name>A0A4U1L2H3_9SPHN</name>
<dbReference type="RefSeq" id="WP_136943025.1">
    <property type="nucleotide sequence ID" value="NZ_SWKR01000002.1"/>
</dbReference>
<organism evidence="1 2">
    <name type="scientific">Sphingomonas baiyangensis</name>
    <dbReference type="NCBI Taxonomy" id="2572576"/>
    <lineage>
        <taxon>Bacteria</taxon>
        <taxon>Pseudomonadati</taxon>
        <taxon>Pseudomonadota</taxon>
        <taxon>Alphaproteobacteria</taxon>
        <taxon>Sphingomonadales</taxon>
        <taxon>Sphingomonadaceae</taxon>
        <taxon>Sphingomonas</taxon>
    </lineage>
</organism>
<dbReference type="AlphaFoldDB" id="A0A4U1L2H3"/>
<evidence type="ECO:0000313" key="1">
    <source>
        <dbReference type="EMBL" id="TKD51077.1"/>
    </source>
</evidence>
<dbReference type="EMBL" id="SWKR01000002">
    <property type="protein sequence ID" value="TKD51077.1"/>
    <property type="molecule type" value="Genomic_DNA"/>
</dbReference>
<dbReference type="InterPro" id="IPR010662">
    <property type="entry name" value="RBBP9/YdeN"/>
</dbReference>
<evidence type="ECO:0000313" key="2">
    <source>
        <dbReference type="Proteomes" id="UP000309138"/>
    </source>
</evidence>
<comment type="caution">
    <text evidence="1">The sequence shown here is derived from an EMBL/GenBank/DDBJ whole genome shotgun (WGS) entry which is preliminary data.</text>
</comment>
<sequence>MRHAILAGDSWQTVTIGDSSAIPGWTRLLGFPATGTRHVHFAGDTVQQRNLLGARIDEAVRAADRRVLLVAEGAACLAAAWWARLTPADYVARVRGALLFAPADARAGFASPAIGLPFPTIVIDEADDAARLAAEWGARLMPPPRHAHRPRAGWGTALQLFGRVTQAVVAHDIRTAERLLGQRE</sequence>
<dbReference type="Proteomes" id="UP000309138">
    <property type="component" value="Unassembled WGS sequence"/>
</dbReference>
<reference evidence="1 2" key="1">
    <citation type="submission" date="2019-04" db="EMBL/GenBank/DDBJ databases">
        <authorList>
            <person name="Yang Y."/>
            <person name="Wei D."/>
        </authorList>
    </citation>
    <scope>NUCLEOTIDE SEQUENCE [LARGE SCALE GENOMIC DNA]</scope>
    <source>
        <strain evidence="1 2">L-1-4w-11</strain>
    </source>
</reference>
<dbReference type="InterPro" id="IPR029058">
    <property type="entry name" value="AB_hydrolase_fold"/>
</dbReference>
<proteinExistence type="predicted"/>
<dbReference type="GO" id="GO:0016787">
    <property type="term" value="F:hydrolase activity"/>
    <property type="evidence" value="ECO:0007669"/>
    <property type="project" value="InterPro"/>
</dbReference>
<dbReference type="Pfam" id="PF06821">
    <property type="entry name" value="Ser_hydrolase"/>
    <property type="match status" value="1"/>
</dbReference>
<gene>
    <name evidence="1" type="ORF">FBR43_10140</name>
</gene>
<evidence type="ECO:0008006" key="3">
    <source>
        <dbReference type="Google" id="ProtNLM"/>
    </source>
</evidence>